<sequence length="156" mass="17934">MQDDLTALETWASTLLAKLDPAARRKLTHQLAQDLRRQQQTRIQAQQNPDGTPYAPRKQRKNIRGKQGRIKKQKASMFNKLRTNTHLKAKADGNGLEVGFYGRVVRIARVHQYGLRDRVVAGGVETQYEQRRVLGLPDTSVFEQNFISKLYEFNSQ</sequence>
<comment type="caution">
    <text evidence="2">The sequence shown here is derived from an EMBL/GenBank/DDBJ whole genome shotgun (WGS) entry which is preliminary data.</text>
</comment>
<accession>A0ABR6ZJ07</accession>
<dbReference type="Pfam" id="PF05069">
    <property type="entry name" value="Phage_tail_S"/>
    <property type="match status" value="1"/>
</dbReference>
<keyword evidence="3" id="KW-1185">Reference proteome</keyword>
<evidence type="ECO:0000256" key="1">
    <source>
        <dbReference type="SAM" id="MobiDB-lite"/>
    </source>
</evidence>
<proteinExistence type="predicted"/>
<feature type="region of interest" description="Disordered" evidence="1">
    <location>
        <begin position="35"/>
        <end position="72"/>
    </location>
</feature>
<feature type="compositionally biased region" description="Low complexity" evidence="1">
    <location>
        <begin position="38"/>
        <end position="47"/>
    </location>
</feature>
<name>A0ABR6ZJ07_9BURK</name>
<protein>
    <submittedName>
        <fullName evidence="2">Phage virion morphogenesis protein</fullName>
    </submittedName>
</protein>
<dbReference type="EMBL" id="JACOFX010000044">
    <property type="protein sequence ID" value="MBC3911606.1"/>
    <property type="molecule type" value="Genomic_DNA"/>
</dbReference>
<gene>
    <name evidence="2" type="ORF">H8L47_28990</name>
</gene>
<dbReference type="Proteomes" id="UP000646911">
    <property type="component" value="Unassembled WGS sequence"/>
</dbReference>
<evidence type="ECO:0000313" key="2">
    <source>
        <dbReference type="EMBL" id="MBC3911606.1"/>
    </source>
</evidence>
<reference evidence="2 3" key="1">
    <citation type="submission" date="2020-08" db="EMBL/GenBank/DDBJ databases">
        <title>Novel species isolated from subtropical streams in China.</title>
        <authorList>
            <person name="Lu H."/>
        </authorList>
    </citation>
    <scope>NUCLEOTIDE SEQUENCE [LARGE SCALE GENOMIC DNA]</scope>
    <source>
        <strain evidence="2 3">NL8W</strain>
    </source>
</reference>
<evidence type="ECO:0000313" key="3">
    <source>
        <dbReference type="Proteomes" id="UP000646911"/>
    </source>
</evidence>
<organism evidence="2 3">
    <name type="scientific">Undibacterium umbellatum</name>
    <dbReference type="NCBI Taxonomy" id="2762300"/>
    <lineage>
        <taxon>Bacteria</taxon>
        <taxon>Pseudomonadati</taxon>
        <taxon>Pseudomonadota</taxon>
        <taxon>Betaproteobacteria</taxon>
        <taxon>Burkholderiales</taxon>
        <taxon>Oxalobacteraceae</taxon>
        <taxon>Undibacterium</taxon>
    </lineage>
</organism>
<feature type="compositionally biased region" description="Basic residues" evidence="1">
    <location>
        <begin position="57"/>
        <end position="72"/>
    </location>
</feature>
<dbReference type="NCBIfam" id="TIGR01635">
    <property type="entry name" value="tail_comp_S"/>
    <property type="match status" value="1"/>
</dbReference>
<dbReference type="RefSeq" id="WP_186957307.1">
    <property type="nucleotide sequence ID" value="NZ_JACOFX010000044.1"/>
</dbReference>
<dbReference type="InterPro" id="IPR006522">
    <property type="entry name" value="Phage_virion_morphogenesis"/>
</dbReference>